<evidence type="ECO:0000256" key="5">
    <source>
        <dbReference type="ARBA" id="ARBA00022824"/>
    </source>
</evidence>
<dbReference type="EMBL" id="VUMN01000029">
    <property type="protein sequence ID" value="MSS59346.1"/>
    <property type="molecule type" value="Genomic_DNA"/>
</dbReference>
<reference evidence="7 8" key="1">
    <citation type="submission" date="2019-08" db="EMBL/GenBank/DDBJ databases">
        <title>In-depth cultivation of the pig gut microbiome towards novel bacterial diversity and tailored functional studies.</title>
        <authorList>
            <person name="Wylensek D."/>
            <person name="Hitch T.C.A."/>
            <person name="Clavel T."/>
        </authorList>
    </citation>
    <scope>NUCLEOTIDE SEQUENCE [LARGE SCALE GENOMIC DNA]</scope>
    <source>
        <strain evidence="7 8">Oil+RF-744-GAM-WT-6</strain>
    </source>
</reference>
<keyword evidence="5" id="KW-0256">Endoplasmic reticulum</keyword>
<dbReference type="SUPFAM" id="SSF53756">
    <property type="entry name" value="UDP-Glycosyltransferase/glycogen phosphorylase"/>
    <property type="match status" value="1"/>
</dbReference>
<gene>
    <name evidence="7" type="ORF">FYJ51_10625</name>
</gene>
<proteinExistence type="inferred from homology"/>
<evidence type="ECO:0000256" key="3">
    <source>
        <dbReference type="ARBA" id="ARBA00022676"/>
    </source>
</evidence>
<comment type="subcellular location">
    <subcellularLocation>
        <location evidence="1">Endoplasmic reticulum</location>
    </subcellularLocation>
</comment>
<protein>
    <submittedName>
        <fullName evidence="7">Exopolysaccharide biosynthesis protein</fullName>
    </submittedName>
</protein>
<comment type="similarity">
    <text evidence="2">Belongs to the glycosyltransferase 28 family.</text>
</comment>
<dbReference type="Gene3D" id="3.40.50.2000">
    <property type="entry name" value="Glycogen Phosphorylase B"/>
    <property type="match status" value="1"/>
</dbReference>
<evidence type="ECO:0000313" key="7">
    <source>
        <dbReference type="EMBL" id="MSS59346.1"/>
    </source>
</evidence>
<comment type="caution">
    <text evidence="7">The sequence shown here is derived from an EMBL/GenBank/DDBJ whole genome shotgun (WGS) entry which is preliminary data.</text>
</comment>
<keyword evidence="8" id="KW-1185">Reference proteome</keyword>
<evidence type="ECO:0000256" key="1">
    <source>
        <dbReference type="ARBA" id="ARBA00004240"/>
    </source>
</evidence>
<evidence type="ECO:0000256" key="2">
    <source>
        <dbReference type="ARBA" id="ARBA00006962"/>
    </source>
</evidence>
<feature type="domain" description="Glycosyl transferase family 28 C-terminal" evidence="6">
    <location>
        <begin position="2"/>
        <end position="132"/>
    </location>
</feature>
<dbReference type="GO" id="GO:0006488">
    <property type="term" value="P:dolichol-linked oligosaccharide biosynthetic process"/>
    <property type="evidence" value="ECO:0007669"/>
    <property type="project" value="InterPro"/>
</dbReference>
<dbReference type="GO" id="GO:0016758">
    <property type="term" value="F:hexosyltransferase activity"/>
    <property type="evidence" value="ECO:0007669"/>
    <property type="project" value="InterPro"/>
</dbReference>
<dbReference type="Pfam" id="PF04101">
    <property type="entry name" value="Glyco_tran_28_C"/>
    <property type="match status" value="1"/>
</dbReference>
<dbReference type="PANTHER" id="PTHR12867">
    <property type="entry name" value="GLYCOSYL TRANSFERASE-RELATED"/>
    <property type="match status" value="1"/>
</dbReference>
<evidence type="ECO:0000313" key="8">
    <source>
        <dbReference type="Proteomes" id="UP000461880"/>
    </source>
</evidence>
<evidence type="ECO:0000259" key="6">
    <source>
        <dbReference type="Pfam" id="PF04101"/>
    </source>
</evidence>
<dbReference type="InterPro" id="IPR039042">
    <property type="entry name" value="Alg13-like"/>
</dbReference>
<accession>A0A7X2THA0</accession>
<evidence type="ECO:0000256" key="4">
    <source>
        <dbReference type="ARBA" id="ARBA00022679"/>
    </source>
</evidence>
<dbReference type="Proteomes" id="UP000461880">
    <property type="component" value="Unassembled WGS sequence"/>
</dbReference>
<dbReference type="InterPro" id="IPR007235">
    <property type="entry name" value="Glyco_trans_28_C"/>
</dbReference>
<keyword evidence="4" id="KW-0808">Transferase</keyword>
<dbReference type="RefSeq" id="WP_105303561.1">
    <property type="nucleotide sequence ID" value="NZ_JAQXPC010000028.1"/>
</dbReference>
<dbReference type="PANTHER" id="PTHR12867:SF6">
    <property type="entry name" value="N-ACETYLGLUCOSAMINYLDIPHOSPHODOLICHOL N-ACETYLGLUCOSAMINYLTRANSFERASE"/>
    <property type="match status" value="1"/>
</dbReference>
<dbReference type="NCBIfam" id="NF041548">
    <property type="entry name" value="PssE"/>
    <property type="match status" value="1"/>
</dbReference>
<organism evidence="7 8">
    <name type="scientific">Stecheria intestinalis</name>
    <dbReference type="NCBI Taxonomy" id="2606630"/>
    <lineage>
        <taxon>Bacteria</taxon>
        <taxon>Bacillati</taxon>
        <taxon>Bacillota</taxon>
        <taxon>Erysipelotrichia</taxon>
        <taxon>Erysipelotrichales</taxon>
        <taxon>Erysipelotrichaceae</taxon>
        <taxon>Stecheria</taxon>
    </lineage>
</organism>
<dbReference type="AlphaFoldDB" id="A0A7X2THA0"/>
<dbReference type="InterPro" id="IPR048097">
    <property type="entry name" value="Cps14G-like"/>
</dbReference>
<name>A0A7X2THA0_9FIRM</name>
<keyword evidence="3" id="KW-0328">Glycosyltransferase</keyword>
<sequence length="164" mass="18752">MILVTLGTNDKKFTRLLDAVEQAIHEGAITGKVVVQAGFTEYESSDMEVIAYIDQQKFAEYMNQADLIITHGGVGTIMTALREKKKILAAARLAKYHEHVNDHQTQLLESFEQAGYLIYMRDLTDIRPYLKQAETFEPKPYVSQRDHMVSLIENWIDQDQHAGH</sequence>